<evidence type="ECO:0000313" key="1">
    <source>
        <dbReference type="EMBL" id="GAA2035303.1"/>
    </source>
</evidence>
<protein>
    <submittedName>
        <fullName evidence="1">Uncharacterized protein</fullName>
    </submittedName>
</protein>
<reference evidence="1 2" key="1">
    <citation type="journal article" date="2019" name="Int. J. Syst. Evol. Microbiol.">
        <title>The Global Catalogue of Microorganisms (GCM) 10K type strain sequencing project: providing services to taxonomists for standard genome sequencing and annotation.</title>
        <authorList>
            <consortium name="The Broad Institute Genomics Platform"/>
            <consortium name="The Broad Institute Genome Sequencing Center for Infectious Disease"/>
            <person name="Wu L."/>
            <person name="Ma J."/>
        </authorList>
    </citation>
    <scope>NUCLEOTIDE SEQUENCE [LARGE SCALE GENOMIC DNA]</scope>
    <source>
        <strain evidence="1 2">JCM 16014</strain>
    </source>
</reference>
<comment type="caution">
    <text evidence="1">The sequence shown here is derived from an EMBL/GenBank/DDBJ whole genome shotgun (WGS) entry which is preliminary data.</text>
</comment>
<proteinExistence type="predicted"/>
<dbReference type="Proteomes" id="UP001500751">
    <property type="component" value="Unassembled WGS sequence"/>
</dbReference>
<gene>
    <name evidence="1" type="ORF">GCM10009839_39980</name>
</gene>
<dbReference type="RefSeq" id="WP_344667148.1">
    <property type="nucleotide sequence ID" value="NZ_BAAAQN010000022.1"/>
</dbReference>
<organism evidence="1 2">
    <name type="scientific">Catenulispora yoronensis</name>
    <dbReference type="NCBI Taxonomy" id="450799"/>
    <lineage>
        <taxon>Bacteria</taxon>
        <taxon>Bacillati</taxon>
        <taxon>Actinomycetota</taxon>
        <taxon>Actinomycetes</taxon>
        <taxon>Catenulisporales</taxon>
        <taxon>Catenulisporaceae</taxon>
        <taxon>Catenulispora</taxon>
    </lineage>
</organism>
<keyword evidence="2" id="KW-1185">Reference proteome</keyword>
<accession>A0ABN2UG28</accession>
<name>A0ABN2UG28_9ACTN</name>
<dbReference type="EMBL" id="BAAAQN010000022">
    <property type="protein sequence ID" value="GAA2035303.1"/>
    <property type="molecule type" value="Genomic_DNA"/>
</dbReference>
<sequence>MAPIVRVTPRLDAPPLHTCGTVHRAGVVTVGCPGCRLRTLAPAPVLMPVRGL</sequence>
<evidence type="ECO:0000313" key="2">
    <source>
        <dbReference type="Proteomes" id="UP001500751"/>
    </source>
</evidence>